<dbReference type="InterPro" id="IPR052029">
    <property type="entry name" value="PpiD_chaperone"/>
</dbReference>
<proteinExistence type="inferred from homology"/>
<dbReference type="Proteomes" id="UP000523601">
    <property type="component" value="Unassembled WGS sequence"/>
</dbReference>
<evidence type="ECO:0000256" key="8">
    <source>
        <dbReference type="ARBA" id="ARBA00023186"/>
    </source>
</evidence>
<dbReference type="Pfam" id="PF13145">
    <property type="entry name" value="Rotamase_2"/>
    <property type="match status" value="1"/>
</dbReference>
<dbReference type="InterPro" id="IPR000297">
    <property type="entry name" value="PPIase_PpiC"/>
</dbReference>
<feature type="domain" description="PpiC" evidence="14">
    <location>
        <begin position="244"/>
        <end position="363"/>
    </location>
</feature>
<evidence type="ECO:0000256" key="12">
    <source>
        <dbReference type="ARBA" id="ARBA00040743"/>
    </source>
</evidence>
<accession>A0ABX2PBQ9</accession>
<comment type="caution">
    <text evidence="15">The sequence shown here is derived from an EMBL/GenBank/DDBJ whole genome shotgun (WGS) entry which is preliminary data.</text>
</comment>
<sequence>MAKSGKGSKIVVWALVGGLVAGLGGFGVTNFGSSLGNVGSVGKTPIPVDAYARALRGELDALSAQMGTTVSFADAAQMGVEQRALGQVVVGATLDNETGRIGVSVGDKSVAEQIMDIPAFKGASGKFDRETYKFALDRAGLNESEFEDQLRRESARTFLQGAVAGAVKPSQDYINTLLTYIGQQRDVTYIVLNTKDMPTDQPLPTDAQVEAFYQEHIADFTLPERKAITYIEMTPSMLADSVEVDQAMLQQAYDDNKDKYYTPERRLVERLVYPDAETAAAAKTRLDAGEVTFEDLAKERGLELADLDLGDVSLDDLDSAGEAVFAAAADTVVGPLDSNFGPALFRVNAILPEQVTTFEEAEPELREEFAIDRARRVIEQKAEDLNDMLAAGATLEELASETEAKVGTIEYYDGLTSDIAGYPEFRDIAGALSNEDFPEIHQLNDGGIFAARVDGTLEPTPRPLDEVRDEVVLAWQSAEMQALLRAEAETVKAALEANNMATLDAYTIETAQHVGRGQMLPNTPAVLNAHIFEMEQGAIDLVDGEEKIAIVRLDGVSDPDMESEEVVQMRGFLEQQAASQTAEALFQAYLTALRDDAGVQLNQTAMNAVKAQFQ</sequence>
<evidence type="ECO:0000256" key="6">
    <source>
        <dbReference type="ARBA" id="ARBA00022989"/>
    </source>
</evidence>
<keyword evidence="3" id="KW-1003">Cell membrane</keyword>
<evidence type="ECO:0000256" key="5">
    <source>
        <dbReference type="ARBA" id="ARBA00022692"/>
    </source>
</evidence>
<protein>
    <recommendedName>
        <fullName evidence="2">Parvulin-like PPIase</fullName>
    </recommendedName>
    <alternativeName>
        <fullName evidence="9">Peptidyl-prolyl cis-trans isomerase plp</fullName>
    </alternativeName>
    <alternativeName>
        <fullName evidence="12">Periplasmic chaperone PpiD</fullName>
    </alternativeName>
    <alternativeName>
        <fullName evidence="13">Periplasmic folding chaperone</fullName>
    </alternativeName>
    <alternativeName>
        <fullName evidence="10">Rotamase plp</fullName>
    </alternativeName>
</protein>
<organism evidence="15 16">
    <name type="scientific">Donghicola mangrovi</name>
    <dbReference type="NCBI Taxonomy" id="2729614"/>
    <lineage>
        <taxon>Bacteria</taxon>
        <taxon>Pseudomonadati</taxon>
        <taxon>Pseudomonadota</taxon>
        <taxon>Alphaproteobacteria</taxon>
        <taxon>Rhodobacterales</taxon>
        <taxon>Roseobacteraceae</taxon>
        <taxon>Donghicola</taxon>
    </lineage>
</organism>
<evidence type="ECO:0000313" key="15">
    <source>
        <dbReference type="EMBL" id="NVO26908.1"/>
    </source>
</evidence>
<dbReference type="RefSeq" id="WP_176853318.1">
    <property type="nucleotide sequence ID" value="NZ_JABCJD010000002.1"/>
</dbReference>
<dbReference type="PANTHER" id="PTHR47529">
    <property type="entry name" value="PEPTIDYL-PROLYL CIS-TRANS ISOMERASE D"/>
    <property type="match status" value="1"/>
</dbReference>
<comment type="similarity">
    <text evidence="11">Belongs to the PpiD chaperone family.</text>
</comment>
<evidence type="ECO:0000256" key="13">
    <source>
        <dbReference type="ARBA" id="ARBA00042775"/>
    </source>
</evidence>
<evidence type="ECO:0000256" key="10">
    <source>
        <dbReference type="ARBA" id="ARBA00031484"/>
    </source>
</evidence>
<evidence type="ECO:0000256" key="4">
    <source>
        <dbReference type="ARBA" id="ARBA00022519"/>
    </source>
</evidence>
<dbReference type="Gene3D" id="3.10.50.40">
    <property type="match status" value="1"/>
</dbReference>
<dbReference type="Gene3D" id="1.10.4030.10">
    <property type="entry name" value="Porin chaperone SurA, peptide-binding domain"/>
    <property type="match status" value="1"/>
</dbReference>
<dbReference type="PANTHER" id="PTHR47529:SF1">
    <property type="entry name" value="PERIPLASMIC CHAPERONE PPID"/>
    <property type="match status" value="1"/>
</dbReference>
<dbReference type="SUPFAM" id="SSF109998">
    <property type="entry name" value="Triger factor/SurA peptide-binding domain-like"/>
    <property type="match status" value="1"/>
</dbReference>
<evidence type="ECO:0000313" key="16">
    <source>
        <dbReference type="Proteomes" id="UP000523601"/>
    </source>
</evidence>
<keyword evidence="8" id="KW-0143">Chaperone</keyword>
<gene>
    <name evidence="15" type="ORF">HJ526_05725</name>
</gene>
<keyword evidence="15" id="KW-0413">Isomerase</keyword>
<name>A0ABX2PBQ9_9RHOB</name>
<dbReference type="Pfam" id="PF13624">
    <property type="entry name" value="SurA_N_3"/>
    <property type="match status" value="1"/>
</dbReference>
<evidence type="ECO:0000256" key="3">
    <source>
        <dbReference type="ARBA" id="ARBA00022475"/>
    </source>
</evidence>
<reference evidence="15 16" key="1">
    <citation type="submission" date="2020-04" db="EMBL/GenBank/DDBJ databases">
        <title>Donghicola sp., a member of the Rhodobacteraceae family isolated from mangrove forest in Thailand.</title>
        <authorList>
            <person name="Charoenyingcharoen P."/>
            <person name="Yukphan P."/>
        </authorList>
    </citation>
    <scope>NUCLEOTIDE SEQUENCE [LARGE SCALE GENOMIC DNA]</scope>
    <source>
        <strain evidence="15 16">C2-DW-16</strain>
    </source>
</reference>
<keyword evidence="6" id="KW-1133">Transmembrane helix</keyword>
<keyword evidence="5" id="KW-0812">Transmembrane</keyword>
<dbReference type="EMBL" id="JABCJD010000002">
    <property type="protein sequence ID" value="NVO26908.1"/>
    <property type="molecule type" value="Genomic_DNA"/>
</dbReference>
<evidence type="ECO:0000259" key="14">
    <source>
        <dbReference type="Pfam" id="PF13145"/>
    </source>
</evidence>
<keyword evidence="7" id="KW-0472">Membrane</keyword>
<dbReference type="SUPFAM" id="SSF54534">
    <property type="entry name" value="FKBP-like"/>
    <property type="match status" value="1"/>
</dbReference>
<comment type="subcellular location">
    <subcellularLocation>
        <location evidence="1">Cell inner membrane</location>
        <topology evidence="1">Single-pass type II membrane protein</topology>
        <orientation evidence="1">Periplasmic side</orientation>
    </subcellularLocation>
</comment>
<dbReference type="InterPro" id="IPR046357">
    <property type="entry name" value="PPIase_dom_sf"/>
</dbReference>
<evidence type="ECO:0000256" key="9">
    <source>
        <dbReference type="ARBA" id="ARBA00030642"/>
    </source>
</evidence>
<dbReference type="GO" id="GO:0016853">
    <property type="term" value="F:isomerase activity"/>
    <property type="evidence" value="ECO:0007669"/>
    <property type="project" value="UniProtKB-KW"/>
</dbReference>
<evidence type="ECO:0000256" key="1">
    <source>
        <dbReference type="ARBA" id="ARBA00004382"/>
    </source>
</evidence>
<dbReference type="InterPro" id="IPR027304">
    <property type="entry name" value="Trigger_fact/SurA_dom_sf"/>
</dbReference>
<keyword evidence="16" id="KW-1185">Reference proteome</keyword>
<evidence type="ECO:0000256" key="7">
    <source>
        <dbReference type="ARBA" id="ARBA00023136"/>
    </source>
</evidence>
<keyword evidence="4" id="KW-0997">Cell inner membrane</keyword>
<evidence type="ECO:0000256" key="11">
    <source>
        <dbReference type="ARBA" id="ARBA00038408"/>
    </source>
</evidence>
<evidence type="ECO:0000256" key="2">
    <source>
        <dbReference type="ARBA" id="ARBA00018370"/>
    </source>
</evidence>